<name>A0A5S4EN42_9PROT</name>
<evidence type="ECO:0000313" key="2">
    <source>
        <dbReference type="Proteomes" id="UP000306324"/>
    </source>
</evidence>
<comment type="caution">
    <text evidence="1">The sequence shown here is derived from an EMBL/GenBank/DDBJ whole genome shotgun (WGS) entry which is preliminary data.</text>
</comment>
<sequence length="139" mass="15458">MPERLIEADPEAYLRNVMVSRRAGMAPFDPRALAEYERCMALPGAAHSLCEDYRAAGIDLEHDRADRAAGHRLVMPLLVLWGELGIIERCFDALAEWRKVADDIQGPQPALRALHTRRSVAGPACRCASFPPGRARLVR</sequence>
<evidence type="ECO:0000313" key="1">
    <source>
        <dbReference type="EMBL" id="TMQ76786.1"/>
    </source>
</evidence>
<organism evidence="1 2">
    <name type="scientific">Candidatus Accumulibacter phosphatis</name>
    <dbReference type="NCBI Taxonomy" id="327160"/>
    <lineage>
        <taxon>Bacteria</taxon>
        <taxon>Pseudomonadati</taxon>
        <taxon>Pseudomonadota</taxon>
        <taxon>Betaproteobacteria</taxon>
        <taxon>Candidatus Accumulibacter</taxon>
    </lineage>
</organism>
<accession>A0A5S4EN42</accession>
<protein>
    <submittedName>
        <fullName evidence="1">Haloacetate dehalogenase H-1</fullName>
    </submittedName>
</protein>
<dbReference type="AlphaFoldDB" id="A0A5S4EN42"/>
<dbReference type="EMBL" id="SWAD01000040">
    <property type="protein sequence ID" value="TMQ76786.1"/>
    <property type="molecule type" value="Genomic_DNA"/>
</dbReference>
<dbReference type="SUPFAM" id="SSF53474">
    <property type="entry name" value="alpha/beta-Hydrolases"/>
    <property type="match status" value="1"/>
</dbReference>
<dbReference type="InterPro" id="IPR029058">
    <property type="entry name" value="AB_hydrolase_fold"/>
</dbReference>
<dbReference type="Gene3D" id="3.40.50.1820">
    <property type="entry name" value="alpha/beta hydrolase"/>
    <property type="match status" value="1"/>
</dbReference>
<keyword evidence="2" id="KW-1185">Reference proteome</keyword>
<reference evidence="1 2" key="1">
    <citation type="submission" date="2019-04" db="EMBL/GenBank/DDBJ databases">
        <title>A novel phosphate-accumulating bacterium identified in bioreactor for phosphate removal from wastewater.</title>
        <authorList>
            <person name="Kotlyarov R.Y."/>
            <person name="Beletsky A.V."/>
            <person name="Kallistova A.Y."/>
            <person name="Dorofeev A.G."/>
            <person name="Nikolaev Y.Y."/>
            <person name="Pimenov N.V."/>
            <person name="Ravin N.V."/>
            <person name="Mardanov A.V."/>
        </authorList>
    </citation>
    <scope>NUCLEOTIDE SEQUENCE [LARGE SCALE GENOMIC DNA]</scope>
    <source>
        <strain evidence="1 2">Bin19</strain>
    </source>
</reference>
<gene>
    <name evidence="1" type="ORF">ACCUM_3918</name>
</gene>
<proteinExistence type="predicted"/>
<dbReference type="Proteomes" id="UP000306324">
    <property type="component" value="Unassembled WGS sequence"/>
</dbReference>